<accession>A0A942YYL6</accession>
<gene>
    <name evidence="4" type="ORF">KHA99_21980</name>
</gene>
<evidence type="ECO:0000313" key="4">
    <source>
        <dbReference type="EMBL" id="MBS4215116.1"/>
    </source>
</evidence>
<reference evidence="4" key="1">
    <citation type="submission" date="2021-05" db="EMBL/GenBank/DDBJ databases">
        <title>Novel Bacillus species.</title>
        <authorList>
            <person name="Liu G."/>
        </authorList>
    </citation>
    <scope>NUCLEOTIDE SEQUENCE</scope>
    <source>
        <strain evidence="4">FJAT-49825</strain>
    </source>
</reference>
<evidence type="ECO:0000256" key="1">
    <source>
        <dbReference type="ARBA" id="ARBA00023125"/>
    </source>
</evidence>
<dbReference type="SUPFAM" id="SSF46955">
    <property type="entry name" value="Putative DNA-binding domain"/>
    <property type="match status" value="1"/>
</dbReference>
<evidence type="ECO:0000313" key="5">
    <source>
        <dbReference type="Proteomes" id="UP000679749"/>
    </source>
</evidence>
<evidence type="ECO:0000256" key="2">
    <source>
        <dbReference type="SAM" id="Coils"/>
    </source>
</evidence>
<dbReference type="Gene3D" id="1.10.1660.10">
    <property type="match status" value="1"/>
</dbReference>
<feature type="coiled-coil region" evidence="2">
    <location>
        <begin position="95"/>
        <end position="132"/>
    </location>
</feature>
<dbReference type="PANTHER" id="PTHR30204">
    <property type="entry name" value="REDOX-CYCLING DRUG-SENSING TRANSCRIPTIONAL ACTIVATOR SOXR"/>
    <property type="match status" value="1"/>
</dbReference>
<organism evidence="4 5">
    <name type="scientific">Neobacillus rhizophilus</name>
    <dbReference type="NCBI Taxonomy" id="2833579"/>
    <lineage>
        <taxon>Bacteria</taxon>
        <taxon>Bacillati</taxon>
        <taxon>Bacillota</taxon>
        <taxon>Bacilli</taxon>
        <taxon>Bacillales</taxon>
        <taxon>Bacillaceae</taxon>
        <taxon>Neobacillus</taxon>
    </lineage>
</organism>
<dbReference type="Pfam" id="PF13411">
    <property type="entry name" value="MerR_1"/>
    <property type="match status" value="1"/>
</dbReference>
<dbReference type="AlphaFoldDB" id="A0A942YYL6"/>
<feature type="domain" description="HTH merR-type" evidence="3">
    <location>
        <begin position="4"/>
        <end position="74"/>
    </location>
</feature>
<dbReference type="InterPro" id="IPR047057">
    <property type="entry name" value="MerR_fam"/>
</dbReference>
<proteinExistence type="predicted"/>
<keyword evidence="2" id="KW-0175">Coiled coil</keyword>
<dbReference type="InterPro" id="IPR009061">
    <property type="entry name" value="DNA-bd_dom_put_sf"/>
</dbReference>
<dbReference type="RefSeq" id="WP_213119600.1">
    <property type="nucleotide sequence ID" value="NZ_JAGYPF010000004.1"/>
</dbReference>
<dbReference type="PROSITE" id="PS50937">
    <property type="entry name" value="HTH_MERR_2"/>
    <property type="match status" value="1"/>
</dbReference>
<dbReference type="InterPro" id="IPR000551">
    <property type="entry name" value="MerR-type_HTH_dom"/>
</dbReference>
<dbReference type="GO" id="GO:0003677">
    <property type="term" value="F:DNA binding"/>
    <property type="evidence" value="ECO:0007669"/>
    <property type="project" value="UniProtKB-KW"/>
</dbReference>
<dbReference type="PANTHER" id="PTHR30204:SF58">
    <property type="entry name" value="HTH-TYPE TRANSCRIPTIONAL REGULATOR YFMP"/>
    <property type="match status" value="1"/>
</dbReference>
<evidence type="ECO:0000259" key="3">
    <source>
        <dbReference type="PROSITE" id="PS50937"/>
    </source>
</evidence>
<keyword evidence="5" id="KW-1185">Reference proteome</keyword>
<dbReference type="SMART" id="SM00422">
    <property type="entry name" value="HTH_MERR"/>
    <property type="match status" value="1"/>
</dbReference>
<dbReference type="GO" id="GO:0003700">
    <property type="term" value="F:DNA-binding transcription factor activity"/>
    <property type="evidence" value="ECO:0007669"/>
    <property type="project" value="InterPro"/>
</dbReference>
<protein>
    <submittedName>
        <fullName evidence="4">MerR family transcriptional regulator</fullName>
    </submittedName>
</protein>
<comment type="caution">
    <text evidence="4">The sequence shown here is derived from an EMBL/GenBank/DDBJ whole genome shotgun (WGS) entry which is preliminary data.</text>
</comment>
<name>A0A942YYL6_9BACI</name>
<dbReference type="Proteomes" id="UP000679749">
    <property type="component" value="Unassembled WGS sequence"/>
</dbReference>
<dbReference type="EMBL" id="JAGYPF010000004">
    <property type="protein sequence ID" value="MBS4215116.1"/>
    <property type="molecule type" value="Genomic_DNA"/>
</dbReference>
<keyword evidence="1" id="KW-0238">DNA-binding</keyword>
<sequence length="143" mass="16653">MDELLKIDEVANQTGLSKRTIRYYEELGILPSPERSGGGTRLYKQKHVKFLKRISAAKEVLGFTLQELQEFLSLTEMLESQKEEYKKVSDPQEQKAKLTEIIKILDGELEIIEQKIRRIHTVQTELVTLRERARALIELKNNE</sequence>